<dbReference type="EMBL" id="MBAD02002322">
    <property type="protein sequence ID" value="RLN48353.1"/>
    <property type="molecule type" value="Genomic_DNA"/>
</dbReference>
<feature type="region of interest" description="Disordered" evidence="2">
    <location>
        <begin position="395"/>
        <end position="416"/>
    </location>
</feature>
<sequence>MAASKSRCVTEDAEKDNIFVPPVHDFESTEIPVQLGTIPPEVLQRERSKARTEYLELRLRVVAQSELEVQEEEEKAGPCEEEYEPPQRVFIFEHFVKRLLTDKDSPTSWENTNMETRQKEVMLALMDPAVQIAAMRNNIELPDVSWYCLEDFDIFALAGKFMPWWKATRNIHRRDFLKREAQEASASKSILELLSKEQQHVNTDGSIDKNGVANNFFESYFRFVERVVVEEEESVELSEVVEKEEVPEEPVEVAAEEPEVDFFDNQRDQEEEELRRLEEENATIALELIYMAQEDTLSREYNNTFVESDDEGEEHLLGLSKRTDFSQSYFFGNLPGHYRKMVTCGWRTGSGINNGDEEFDEEEQLAREHERQRLLDEQEAERLLELERQAERARIEKEREEGAFQSRRVRQAALKK</sequence>
<feature type="coiled-coil region" evidence="1">
    <location>
        <begin position="260"/>
        <end position="287"/>
    </location>
</feature>
<comment type="caution">
    <text evidence="4">The sequence shown here is derived from an EMBL/GenBank/DDBJ whole genome shotgun (WGS) entry which is preliminary data.</text>
</comment>
<dbReference type="Proteomes" id="UP000277300">
    <property type="component" value="Unassembled WGS sequence"/>
</dbReference>
<protein>
    <submittedName>
        <fullName evidence="4">Uncharacterized protein</fullName>
    </submittedName>
</protein>
<evidence type="ECO:0000313" key="5">
    <source>
        <dbReference type="Proteomes" id="UP000277300"/>
    </source>
</evidence>
<feature type="compositionally biased region" description="Basic residues" evidence="2">
    <location>
        <begin position="407"/>
        <end position="416"/>
    </location>
</feature>
<evidence type="ECO:0000313" key="4">
    <source>
        <dbReference type="EMBL" id="RLN63847.1"/>
    </source>
</evidence>
<dbReference type="Proteomes" id="UP000284657">
    <property type="component" value="Unassembled WGS sequence"/>
</dbReference>
<evidence type="ECO:0000256" key="1">
    <source>
        <dbReference type="SAM" id="Coils"/>
    </source>
</evidence>
<dbReference type="AlphaFoldDB" id="A0A3F2RU91"/>
<proteinExistence type="predicted"/>
<dbReference type="EMBL" id="MBDO02000086">
    <property type="protein sequence ID" value="RLN63847.1"/>
    <property type="molecule type" value="Genomic_DNA"/>
</dbReference>
<organism evidence="4 5">
    <name type="scientific">Phytophthora kernoviae</name>
    <dbReference type="NCBI Taxonomy" id="325452"/>
    <lineage>
        <taxon>Eukaryota</taxon>
        <taxon>Sar</taxon>
        <taxon>Stramenopiles</taxon>
        <taxon>Oomycota</taxon>
        <taxon>Peronosporomycetes</taxon>
        <taxon>Peronosporales</taxon>
        <taxon>Peronosporaceae</taxon>
        <taxon>Phytophthora</taxon>
    </lineage>
</organism>
<evidence type="ECO:0000313" key="3">
    <source>
        <dbReference type="EMBL" id="RLN48353.1"/>
    </source>
</evidence>
<dbReference type="OrthoDB" id="128596at2759"/>
<keyword evidence="1" id="KW-0175">Coiled coil</keyword>
<evidence type="ECO:0000256" key="2">
    <source>
        <dbReference type="SAM" id="MobiDB-lite"/>
    </source>
</evidence>
<name>A0A3F2RU91_9STRA</name>
<reference evidence="5 6" key="1">
    <citation type="submission" date="2018-07" db="EMBL/GenBank/DDBJ databases">
        <title>Genome sequencing of oomycete isolates from Chile give support for New Zealand origin for Phytophthora kernoviae and make available the first Nothophytophthora sp. genome.</title>
        <authorList>
            <person name="Studholme D.J."/>
            <person name="Sanfuentes E."/>
            <person name="Panda P."/>
            <person name="Hill R."/>
            <person name="Sambles C."/>
            <person name="Grant M."/>
            <person name="Williams N.M."/>
            <person name="Mcdougal R.L."/>
        </authorList>
    </citation>
    <scope>NUCLEOTIDE SEQUENCE [LARGE SCALE GENOMIC DNA]</scope>
    <source>
        <strain evidence="4">Chile6</strain>
        <strain evidence="3">Chile7</strain>
    </source>
</reference>
<evidence type="ECO:0000313" key="6">
    <source>
        <dbReference type="Proteomes" id="UP000284657"/>
    </source>
</evidence>
<accession>A0A3F2RU91</accession>
<gene>
    <name evidence="3" type="ORF">BBJ29_001284</name>
    <name evidence="4" type="ORF">BBP00_00003852</name>
</gene>